<proteinExistence type="predicted"/>
<dbReference type="PROSITE" id="PS51382">
    <property type="entry name" value="SPX"/>
    <property type="match status" value="1"/>
</dbReference>
<reference evidence="3" key="1">
    <citation type="submission" date="2021-01" db="EMBL/GenBank/DDBJ databases">
        <authorList>
            <person name="Corre E."/>
            <person name="Pelletier E."/>
            <person name="Niang G."/>
            <person name="Scheremetjew M."/>
            <person name="Finn R."/>
            <person name="Kale V."/>
            <person name="Holt S."/>
            <person name="Cochrane G."/>
            <person name="Meng A."/>
            <person name="Brown T."/>
            <person name="Cohen L."/>
        </authorList>
    </citation>
    <scope>NUCLEOTIDE SEQUENCE</scope>
    <source>
        <strain evidence="3">NY070348D</strain>
    </source>
</reference>
<protein>
    <recommendedName>
        <fullName evidence="2">SPX domain-containing protein</fullName>
    </recommendedName>
</protein>
<dbReference type="Pfam" id="PF03105">
    <property type="entry name" value="SPX"/>
    <property type="match status" value="1"/>
</dbReference>
<evidence type="ECO:0000313" key="3">
    <source>
        <dbReference type="EMBL" id="CAD9681603.1"/>
    </source>
</evidence>
<accession>A0A7S2WEC4</accession>
<dbReference type="PANTHER" id="PTHR45978">
    <property type="entry name" value="SPX DOMAIN-CONTAINING PROTEIN 3"/>
    <property type="match status" value="1"/>
</dbReference>
<dbReference type="InterPro" id="IPR031142">
    <property type="entry name" value="SPX_prot"/>
</dbReference>
<dbReference type="EMBL" id="HBHK01011703">
    <property type="protein sequence ID" value="CAD9681603.1"/>
    <property type="molecule type" value="Transcribed_RNA"/>
</dbReference>
<dbReference type="AlphaFoldDB" id="A0A7S2WEC4"/>
<gene>
    <name evidence="3" type="ORF">QSP1433_LOCUS7356</name>
</gene>
<dbReference type="InterPro" id="IPR004331">
    <property type="entry name" value="SPX_dom"/>
</dbReference>
<dbReference type="CDD" id="cd14447">
    <property type="entry name" value="SPX"/>
    <property type="match status" value="1"/>
</dbReference>
<organism evidence="3">
    <name type="scientific">Mucochytrium quahogii</name>
    <dbReference type="NCBI Taxonomy" id="96639"/>
    <lineage>
        <taxon>Eukaryota</taxon>
        <taxon>Sar</taxon>
        <taxon>Stramenopiles</taxon>
        <taxon>Bigyra</taxon>
        <taxon>Labyrinthulomycetes</taxon>
        <taxon>Thraustochytrida</taxon>
        <taxon>Thraustochytriidae</taxon>
        <taxon>Mucochytrium</taxon>
    </lineage>
</organism>
<name>A0A7S2WEC4_9STRA</name>
<dbReference type="PANTHER" id="PTHR45978:SF7">
    <property type="entry name" value="SPX DOMAIN-CONTAINING PROTEIN 4"/>
    <property type="match status" value="1"/>
</dbReference>
<dbReference type="GO" id="GO:0016036">
    <property type="term" value="P:cellular response to phosphate starvation"/>
    <property type="evidence" value="ECO:0007669"/>
    <property type="project" value="InterPro"/>
</dbReference>
<evidence type="ECO:0000259" key="2">
    <source>
        <dbReference type="PROSITE" id="PS51382"/>
    </source>
</evidence>
<evidence type="ECO:0000256" key="1">
    <source>
        <dbReference type="SAM" id="MobiDB-lite"/>
    </source>
</evidence>
<feature type="domain" description="SPX" evidence="2">
    <location>
        <begin position="1"/>
        <end position="156"/>
    </location>
</feature>
<sequence length="258" mass="29838">MKFGKQLQNAAAASTMLCSPECWLNYKQMKKMLKNFETRQAAEAKGLNDVKEIEASEDERKFFSYLRKELNKLTRTYTVLWKRGFSQLCVCWNTIEEFRVKNGVSIPQEKLAAIVSVCENLLLLRNFCVINYCGFTKILKKHDKVTGFKTKDKYMLKMVNDQPFSEHASLKLALEYIAEEYKFLNQSGGQLRPVSRKKDIERLRQNLFPKKSCQMQLEKRKSSDICSPISPKRRKREPVSQQTTKANLDSLLAAAGLL</sequence>
<feature type="region of interest" description="Disordered" evidence="1">
    <location>
        <begin position="221"/>
        <end position="243"/>
    </location>
</feature>